<keyword evidence="2" id="KW-1185">Reference proteome</keyword>
<reference evidence="1 2" key="1">
    <citation type="submission" date="2014-10" db="EMBL/GenBank/DDBJ databases">
        <title>Pan-genome analysis of Brazilian lineage A amoebal mimiviruses.</title>
        <authorList>
            <person name="Assis F.L."/>
            <person name="Abrahao J.S."/>
            <person name="Kroon E.G."/>
            <person name="Dornas F.P."/>
            <person name="Andrade K.R."/>
            <person name="Borato P.V.M."/>
            <person name="Pilotto M.R."/>
            <person name="Benamar S."/>
            <person name="LaScola B."/>
            <person name="Colson P."/>
        </authorList>
    </citation>
    <scope>NUCLEOTIDE SEQUENCE [LARGE SCALE GENOMIC DNA]</scope>
    <source>
        <strain evidence="1 2">Kroon</strain>
    </source>
</reference>
<dbReference type="Proteomes" id="UP000240461">
    <property type="component" value="Segment"/>
</dbReference>
<name>A0A0G2Y262_9VIRU</name>
<accession>A0A0G2Y262</accession>
<evidence type="ECO:0000313" key="1">
    <source>
        <dbReference type="EMBL" id="AKI79818.1"/>
    </source>
</evidence>
<organism evidence="1 2">
    <name type="scientific">Acanthamoeba polyphaga mimivirus Kroon</name>
    <dbReference type="NCBI Taxonomy" id="3069720"/>
    <lineage>
        <taxon>Viruses</taxon>
        <taxon>Varidnaviria</taxon>
        <taxon>Bamfordvirae</taxon>
        <taxon>Nucleocytoviricota</taxon>
        <taxon>Megaviricetes</taxon>
        <taxon>Imitervirales</taxon>
        <taxon>Mimiviridae</taxon>
        <taxon>Megamimivirinae</taxon>
        <taxon>Mimivirus</taxon>
        <taxon>Mimivirus lagoaense</taxon>
    </lineage>
</organism>
<protein>
    <submittedName>
        <fullName evidence="1">Uncharacterized protein</fullName>
    </submittedName>
</protein>
<evidence type="ECO:0000313" key="2">
    <source>
        <dbReference type="Proteomes" id="UP000240461"/>
    </source>
</evidence>
<proteinExistence type="predicted"/>
<dbReference type="KEGG" id="vg:80513616"/>
<dbReference type="EMBL" id="KM982402">
    <property type="protein sequence ID" value="AKI79818.1"/>
    <property type="molecule type" value="Genomic_DNA"/>
</dbReference>
<sequence length="52" mass="6277">MIYTIDKKYIDKLCKTDMYLFLSDDSLKKIFGKYHKLLDIIDAVEDYFEVFS</sequence>